<evidence type="ECO:0000313" key="1">
    <source>
        <dbReference type="EMBL" id="SEF90564.1"/>
    </source>
</evidence>
<accession>A0A1H5VTL0</accession>
<dbReference type="EMBL" id="FNUL01000012">
    <property type="protein sequence ID" value="SEF90564.1"/>
    <property type="molecule type" value="Genomic_DNA"/>
</dbReference>
<keyword evidence="2" id="KW-1185">Reference proteome</keyword>
<organism evidence="1 2">
    <name type="scientific">Lachnospira multipara</name>
    <dbReference type="NCBI Taxonomy" id="28051"/>
    <lineage>
        <taxon>Bacteria</taxon>
        <taxon>Bacillati</taxon>
        <taxon>Bacillota</taxon>
        <taxon>Clostridia</taxon>
        <taxon>Lachnospirales</taxon>
        <taxon>Lachnospiraceae</taxon>
        <taxon>Lachnospira</taxon>
    </lineage>
</organism>
<dbReference type="AlphaFoldDB" id="A0A1H5VTL0"/>
<proteinExistence type="predicted"/>
<sequence>MTCTFGNYCNQEKEHIKAALNGKVIIYGKNGEKLLVPATKEMCDDVILQIYDRAVFQALDSMTHGRVLNQILEKHGIKSSEILLEYMTELFKENKKYNDYIPEFIDDLNEENVKNY</sequence>
<name>A0A1H5VTL0_9FIRM</name>
<dbReference type="RefSeq" id="WP_103953137.1">
    <property type="nucleotide sequence ID" value="NZ_FNUL01000012.1"/>
</dbReference>
<gene>
    <name evidence="1" type="ORF">SAMN05216537_11288</name>
</gene>
<dbReference type="Proteomes" id="UP000236726">
    <property type="component" value="Unassembled WGS sequence"/>
</dbReference>
<reference evidence="1 2" key="1">
    <citation type="submission" date="2016-10" db="EMBL/GenBank/DDBJ databases">
        <authorList>
            <person name="de Groot N.N."/>
        </authorList>
    </citation>
    <scope>NUCLEOTIDE SEQUENCE [LARGE SCALE GENOMIC DNA]</scope>
    <source>
        <strain evidence="1 2">D15d</strain>
    </source>
</reference>
<evidence type="ECO:0000313" key="2">
    <source>
        <dbReference type="Proteomes" id="UP000236726"/>
    </source>
</evidence>
<protein>
    <submittedName>
        <fullName evidence="1">Uncharacterized protein</fullName>
    </submittedName>
</protein>